<dbReference type="Proteomes" id="UP000015106">
    <property type="component" value="Chromosome 7"/>
</dbReference>
<feature type="region of interest" description="Disordered" evidence="1">
    <location>
        <begin position="1"/>
        <end position="117"/>
    </location>
</feature>
<protein>
    <submittedName>
        <fullName evidence="2">Uncharacterized protein</fullName>
    </submittedName>
</protein>
<reference evidence="3" key="1">
    <citation type="journal article" date="2013" name="Nature">
        <title>Draft genome of the wheat A-genome progenitor Triticum urartu.</title>
        <authorList>
            <person name="Ling H.Q."/>
            <person name="Zhao S."/>
            <person name="Liu D."/>
            <person name="Wang J."/>
            <person name="Sun H."/>
            <person name="Zhang C."/>
            <person name="Fan H."/>
            <person name="Li D."/>
            <person name="Dong L."/>
            <person name="Tao Y."/>
            <person name="Gao C."/>
            <person name="Wu H."/>
            <person name="Li Y."/>
            <person name="Cui Y."/>
            <person name="Guo X."/>
            <person name="Zheng S."/>
            <person name="Wang B."/>
            <person name="Yu K."/>
            <person name="Liang Q."/>
            <person name="Yang W."/>
            <person name="Lou X."/>
            <person name="Chen J."/>
            <person name="Feng M."/>
            <person name="Jian J."/>
            <person name="Zhang X."/>
            <person name="Luo G."/>
            <person name="Jiang Y."/>
            <person name="Liu J."/>
            <person name="Wang Z."/>
            <person name="Sha Y."/>
            <person name="Zhang B."/>
            <person name="Wu H."/>
            <person name="Tang D."/>
            <person name="Shen Q."/>
            <person name="Xue P."/>
            <person name="Zou S."/>
            <person name="Wang X."/>
            <person name="Liu X."/>
            <person name="Wang F."/>
            <person name="Yang Y."/>
            <person name="An X."/>
            <person name="Dong Z."/>
            <person name="Zhang K."/>
            <person name="Zhang X."/>
            <person name="Luo M.C."/>
            <person name="Dvorak J."/>
            <person name="Tong Y."/>
            <person name="Wang J."/>
            <person name="Yang H."/>
            <person name="Li Z."/>
            <person name="Wang D."/>
            <person name="Zhang A."/>
            <person name="Wang J."/>
        </authorList>
    </citation>
    <scope>NUCLEOTIDE SEQUENCE</scope>
    <source>
        <strain evidence="3">cv. G1812</strain>
    </source>
</reference>
<dbReference type="Gramene" id="TuG1812G0700003104.01.T01">
    <property type="protein sequence ID" value="TuG1812G0700003104.01.T01.cds347806"/>
    <property type="gene ID" value="TuG1812G0700003104.01"/>
</dbReference>
<reference evidence="2" key="2">
    <citation type="submission" date="2018-03" db="EMBL/GenBank/DDBJ databases">
        <title>The Triticum urartu genome reveals the dynamic nature of wheat genome evolution.</title>
        <authorList>
            <person name="Ling H."/>
            <person name="Ma B."/>
            <person name="Shi X."/>
            <person name="Liu H."/>
            <person name="Dong L."/>
            <person name="Sun H."/>
            <person name="Cao Y."/>
            <person name="Gao Q."/>
            <person name="Zheng S."/>
            <person name="Li Y."/>
            <person name="Yu Y."/>
            <person name="Du H."/>
            <person name="Qi M."/>
            <person name="Li Y."/>
            <person name="Yu H."/>
            <person name="Cui Y."/>
            <person name="Wang N."/>
            <person name="Chen C."/>
            <person name="Wu H."/>
            <person name="Zhao Y."/>
            <person name="Zhang J."/>
            <person name="Li Y."/>
            <person name="Zhou W."/>
            <person name="Zhang B."/>
            <person name="Hu W."/>
            <person name="Eijk M."/>
            <person name="Tang J."/>
            <person name="Witsenboer H."/>
            <person name="Zhao S."/>
            <person name="Li Z."/>
            <person name="Zhang A."/>
            <person name="Wang D."/>
            <person name="Liang C."/>
        </authorList>
    </citation>
    <scope>NUCLEOTIDE SEQUENCE [LARGE SCALE GENOMIC DNA]</scope>
    <source>
        <strain evidence="2">cv. G1812</strain>
    </source>
</reference>
<keyword evidence="3" id="KW-1185">Reference proteome</keyword>
<organism evidence="2 3">
    <name type="scientific">Triticum urartu</name>
    <name type="common">Red wild einkorn</name>
    <name type="synonym">Crithodium urartu</name>
    <dbReference type="NCBI Taxonomy" id="4572"/>
    <lineage>
        <taxon>Eukaryota</taxon>
        <taxon>Viridiplantae</taxon>
        <taxon>Streptophyta</taxon>
        <taxon>Embryophyta</taxon>
        <taxon>Tracheophyta</taxon>
        <taxon>Spermatophyta</taxon>
        <taxon>Magnoliopsida</taxon>
        <taxon>Liliopsida</taxon>
        <taxon>Poales</taxon>
        <taxon>Poaceae</taxon>
        <taxon>BOP clade</taxon>
        <taxon>Pooideae</taxon>
        <taxon>Triticodae</taxon>
        <taxon>Triticeae</taxon>
        <taxon>Triticinae</taxon>
        <taxon>Triticum</taxon>
    </lineage>
</organism>
<sequence>MRRSSPSASAGSGSTTPPTRSPTRSSCPPPTPTSSGPSSATAPLLSSSWRATAPRLLQSEGYPTPPSSAHSPPWKGTDEAGVPPAGRSDPASHPLCCARPRSNPAPLPLPPAVLYFA</sequence>
<feature type="compositionally biased region" description="Low complexity" evidence="1">
    <location>
        <begin position="33"/>
        <end position="48"/>
    </location>
</feature>
<accession>A0A8R7V7G6</accession>
<evidence type="ECO:0000313" key="3">
    <source>
        <dbReference type="Proteomes" id="UP000015106"/>
    </source>
</evidence>
<dbReference type="AlphaFoldDB" id="A0A8R7V7G6"/>
<name>A0A8R7V7G6_TRIUA</name>
<evidence type="ECO:0000313" key="2">
    <source>
        <dbReference type="EnsemblPlants" id="TuG1812G0700003104.01.T01.cds347806"/>
    </source>
</evidence>
<evidence type="ECO:0000256" key="1">
    <source>
        <dbReference type="SAM" id="MobiDB-lite"/>
    </source>
</evidence>
<proteinExistence type="predicted"/>
<reference evidence="2" key="3">
    <citation type="submission" date="2022-06" db="UniProtKB">
        <authorList>
            <consortium name="EnsemblPlants"/>
        </authorList>
    </citation>
    <scope>IDENTIFICATION</scope>
</reference>
<feature type="compositionally biased region" description="Low complexity" evidence="1">
    <location>
        <begin position="1"/>
        <end position="26"/>
    </location>
</feature>
<dbReference type="EnsemblPlants" id="TuG1812G0700003104.01.T01">
    <property type="protein sequence ID" value="TuG1812G0700003104.01.T01.cds347806"/>
    <property type="gene ID" value="TuG1812G0700003104.01"/>
</dbReference>